<feature type="transmembrane region" description="Helical" evidence="2">
    <location>
        <begin position="77"/>
        <end position="94"/>
    </location>
</feature>
<proteinExistence type="predicted"/>
<reference evidence="3 4" key="1">
    <citation type="submission" date="2020-11" db="EMBL/GenBank/DDBJ databases">
        <title>genome sequence of strain KACC 18849.</title>
        <authorList>
            <person name="Gao J."/>
            <person name="Zhang X."/>
        </authorList>
    </citation>
    <scope>NUCLEOTIDE SEQUENCE [LARGE SCALE GENOMIC DNA]</scope>
    <source>
        <strain evidence="3 4">KACC 18849</strain>
    </source>
</reference>
<name>A0ABS0SWT9_9CAUL</name>
<evidence type="ECO:0000313" key="4">
    <source>
        <dbReference type="Proteomes" id="UP000639859"/>
    </source>
</evidence>
<keyword evidence="2" id="KW-1133">Transmembrane helix</keyword>
<accession>A0ABS0SWT9</accession>
<evidence type="ECO:0000256" key="1">
    <source>
        <dbReference type="SAM" id="MobiDB-lite"/>
    </source>
</evidence>
<dbReference type="Proteomes" id="UP000639859">
    <property type="component" value="Unassembled WGS sequence"/>
</dbReference>
<evidence type="ECO:0000313" key="3">
    <source>
        <dbReference type="EMBL" id="MBI1684064.1"/>
    </source>
</evidence>
<keyword evidence="2" id="KW-0472">Membrane</keyword>
<protein>
    <submittedName>
        <fullName evidence="3">Uncharacterized protein</fullName>
    </submittedName>
</protein>
<evidence type="ECO:0000256" key="2">
    <source>
        <dbReference type="SAM" id="Phobius"/>
    </source>
</evidence>
<keyword evidence="2" id="KW-0812">Transmembrane</keyword>
<dbReference type="RefSeq" id="WP_198575993.1">
    <property type="nucleotide sequence ID" value="NZ_JADWOX010000006.1"/>
</dbReference>
<feature type="region of interest" description="Disordered" evidence="1">
    <location>
        <begin position="1"/>
        <end position="38"/>
    </location>
</feature>
<sequence>MTEQHPASPDTPSGPPWRRADAPHAAPPPDPAHESKRPEPLFRLGVAFYVMGMATGLAGLAVFGRLVPLSGDPIRDGILLCLGGLILMVVGRLLRNNTRGR</sequence>
<organism evidence="3 4">
    <name type="scientific">Caulobacter hibisci</name>
    <dbReference type="NCBI Taxonomy" id="2035993"/>
    <lineage>
        <taxon>Bacteria</taxon>
        <taxon>Pseudomonadati</taxon>
        <taxon>Pseudomonadota</taxon>
        <taxon>Alphaproteobacteria</taxon>
        <taxon>Caulobacterales</taxon>
        <taxon>Caulobacteraceae</taxon>
        <taxon>Caulobacter</taxon>
    </lineage>
</organism>
<gene>
    <name evidence="3" type="ORF">I4Q42_10325</name>
</gene>
<keyword evidence="4" id="KW-1185">Reference proteome</keyword>
<dbReference type="EMBL" id="JADWOX010000006">
    <property type="protein sequence ID" value="MBI1684064.1"/>
    <property type="molecule type" value="Genomic_DNA"/>
</dbReference>
<comment type="caution">
    <text evidence="3">The sequence shown here is derived from an EMBL/GenBank/DDBJ whole genome shotgun (WGS) entry which is preliminary data.</text>
</comment>
<feature type="transmembrane region" description="Helical" evidence="2">
    <location>
        <begin position="46"/>
        <end position="65"/>
    </location>
</feature>